<dbReference type="AlphaFoldDB" id="A0A5J9WFP9"/>
<dbReference type="Gramene" id="TVU46871">
    <property type="protein sequence ID" value="TVU46871"/>
    <property type="gene ID" value="EJB05_06443"/>
</dbReference>
<reference evidence="1 2" key="1">
    <citation type="journal article" date="2019" name="Sci. Rep.">
        <title>A high-quality genome of Eragrostis curvula grass provides insights into Poaceae evolution and supports new strategies to enhance forage quality.</title>
        <authorList>
            <person name="Carballo J."/>
            <person name="Santos B.A.C.M."/>
            <person name="Zappacosta D."/>
            <person name="Garbus I."/>
            <person name="Selva J.P."/>
            <person name="Gallo C.A."/>
            <person name="Diaz A."/>
            <person name="Albertini E."/>
            <person name="Caccamo M."/>
            <person name="Echenique V."/>
        </authorList>
    </citation>
    <scope>NUCLEOTIDE SEQUENCE [LARGE SCALE GENOMIC DNA]</scope>
    <source>
        <strain evidence="2">cv. Victoria</strain>
        <tissue evidence="1">Leaf</tissue>
    </source>
</reference>
<proteinExistence type="predicted"/>
<accession>A0A5J9WFP9</accession>
<protein>
    <submittedName>
        <fullName evidence="1">Uncharacterized protein</fullName>
    </submittedName>
</protein>
<dbReference type="Proteomes" id="UP000324897">
    <property type="component" value="Chromosome 5"/>
</dbReference>
<organism evidence="1 2">
    <name type="scientific">Eragrostis curvula</name>
    <name type="common">weeping love grass</name>
    <dbReference type="NCBI Taxonomy" id="38414"/>
    <lineage>
        <taxon>Eukaryota</taxon>
        <taxon>Viridiplantae</taxon>
        <taxon>Streptophyta</taxon>
        <taxon>Embryophyta</taxon>
        <taxon>Tracheophyta</taxon>
        <taxon>Spermatophyta</taxon>
        <taxon>Magnoliopsida</taxon>
        <taxon>Liliopsida</taxon>
        <taxon>Poales</taxon>
        <taxon>Poaceae</taxon>
        <taxon>PACMAD clade</taxon>
        <taxon>Chloridoideae</taxon>
        <taxon>Eragrostideae</taxon>
        <taxon>Eragrostidinae</taxon>
        <taxon>Eragrostis</taxon>
    </lineage>
</organism>
<gene>
    <name evidence="1" type="ORF">EJB05_06443</name>
</gene>
<sequence>MGLNWAWTKVFSINSFTSCRGGPAVLSRPAASVARQRSMAAAVGSSLGQDQKPIVFAYGLGVGFIMKDPSTECTNVIRCEIHIYRCICAAHLQLEWGTSKLASGSESGKQEIGIQLHRRASDVTGTMSRIQDARRKKPFLVLASSSQFNGAD</sequence>
<name>A0A5J9WFP9_9POAL</name>
<comment type="caution">
    <text evidence="1">The sequence shown here is derived from an EMBL/GenBank/DDBJ whole genome shotgun (WGS) entry which is preliminary data.</text>
</comment>
<evidence type="ECO:0000313" key="1">
    <source>
        <dbReference type="EMBL" id="TVU46871.1"/>
    </source>
</evidence>
<dbReference type="EMBL" id="RWGY01000004">
    <property type="protein sequence ID" value="TVU46871.1"/>
    <property type="molecule type" value="Genomic_DNA"/>
</dbReference>
<evidence type="ECO:0000313" key="2">
    <source>
        <dbReference type="Proteomes" id="UP000324897"/>
    </source>
</evidence>
<keyword evidence="2" id="KW-1185">Reference proteome</keyword>